<dbReference type="InterPro" id="IPR010865">
    <property type="entry name" value="DUF1499"/>
</dbReference>
<reference evidence="2 3" key="1">
    <citation type="submission" date="2018-05" db="EMBL/GenBank/DDBJ databases">
        <title>Reference genomes for bee gut microbiota database.</title>
        <authorList>
            <person name="Ellegaard K.M."/>
        </authorList>
    </citation>
    <scope>NUCLEOTIDE SEQUENCE [LARGE SCALE GENOMIC DNA]</scope>
    <source>
        <strain evidence="2 3">ESL0284</strain>
    </source>
</reference>
<feature type="transmembrane region" description="Helical" evidence="1">
    <location>
        <begin position="7"/>
        <end position="28"/>
    </location>
</feature>
<comment type="caution">
    <text evidence="2">The sequence shown here is derived from an EMBL/GenBank/DDBJ whole genome shotgun (WGS) entry which is preliminary data.</text>
</comment>
<dbReference type="AlphaFoldDB" id="A0A318MY19"/>
<accession>A0A318MY19</accession>
<dbReference type="EMBL" id="QGLT01000001">
    <property type="protein sequence ID" value="PXZ01570.1"/>
    <property type="molecule type" value="Genomic_DNA"/>
</dbReference>
<evidence type="ECO:0000313" key="3">
    <source>
        <dbReference type="Proteomes" id="UP000247565"/>
    </source>
</evidence>
<keyword evidence="1" id="KW-0812">Transmembrane</keyword>
<organism evidence="2 3">
    <name type="scientific">Commensalibacter melissae</name>
    <dbReference type="NCBI Taxonomy" id="2070537"/>
    <lineage>
        <taxon>Bacteria</taxon>
        <taxon>Pseudomonadati</taxon>
        <taxon>Pseudomonadota</taxon>
        <taxon>Alphaproteobacteria</taxon>
        <taxon>Acetobacterales</taxon>
        <taxon>Acetobacteraceae</taxon>
    </lineage>
</organism>
<keyword evidence="1" id="KW-0472">Membrane</keyword>
<name>A0A318MY19_9PROT</name>
<keyword evidence="1" id="KW-1133">Transmembrane helix</keyword>
<proteinExistence type="predicted"/>
<protein>
    <submittedName>
        <fullName evidence="2">Uncharacterized protein</fullName>
    </submittedName>
</protein>
<gene>
    <name evidence="2" type="ORF">DK869_00725</name>
</gene>
<evidence type="ECO:0000256" key="1">
    <source>
        <dbReference type="SAM" id="Phobius"/>
    </source>
</evidence>
<sequence length="144" mass="16447">MQTFSRIYISISLWGQIFIGIMVLLNPLQTVLAKPQQTLALRAVQSRSFETTDQQKMIQAISSTLQDMGYIIVRSNDQIGFVTATHFTDDIIEITVTTQPNKDHIIVRAMARMNNLPLDKNPEFYQNFFNQLSQATFLNANAIY</sequence>
<keyword evidence="3" id="KW-1185">Reference proteome</keyword>
<evidence type="ECO:0000313" key="2">
    <source>
        <dbReference type="EMBL" id="PXZ01570.1"/>
    </source>
</evidence>
<dbReference type="Proteomes" id="UP000247565">
    <property type="component" value="Unassembled WGS sequence"/>
</dbReference>
<dbReference type="Pfam" id="PF07386">
    <property type="entry name" value="DUF1499"/>
    <property type="match status" value="1"/>
</dbReference>